<protein>
    <submittedName>
        <fullName evidence="3">Uncharacterized protein</fullName>
    </submittedName>
</protein>
<sequence>MNATSRGSAGQQRGAQRGDWGGGRRRALGWPDPFVYAPVAAILLTAVITATIAQSLPVGLALVAVAVVLALFDAWLNR</sequence>
<evidence type="ECO:0000313" key="4">
    <source>
        <dbReference type="Proteomes" id="UP000076512"/>
    </source>
</evidence>
<evidence type="ECO:0000256" key="2">
    <source>
        <dbReference type="SAM" id="Phobius"/>
    </source>
</evidence>
<evidence type="ECO:0000256" key="1">
    <source>
        <dbReference type="SAM" id="MobiDB-lite"/>
    </source>
</evidence>
<keyword evidence="2" id="KW-0472">Membrane</keyword>
<name>A0A164KCP1_9NOCA</name>
<accession>A0A164KCP1</accession>
<keyword evidence="2" id="KW-0812">Transmembrane</keyword>
<organism evidence="3 4">
    <name type="scientific">Nocardia terpenica</name>
    <dbReference type="NCBI Taxonomy" id="455432"/>
    <lineage>
        <taxon>Bacteria</taxon>
        <taxon>Bacillati</taxon>
        <taxon>Actinomycetota</taxon>
        <taxon>Actinomycetes</taxon>
        <taxon>Mycobacteriales</taxon>
        <taxon>Nocardiaceae</taxon>
        <taxon>Nocardia</taxon>
    </lineage>
</organism>
<reference evidence="3 4" key="1">
    <citation type="submission" date="2016-04" db="EMBL/GenBank/DDBJ databases">
        <authorList>
            <person name="Evans L.H."/>
            <person name="Alamgir A."/>
            <person name="Owens N."/>
            <person name="Weber N.D."/>
            <person name="Virtaneva K."/>
            <person name="Barbian K."/>
            <person name="Babar A."/>
            <person name="Rosenke K."/>
        </authorList>
    </citation>
    <scope>NUCLEOTIDE SEQUENCE [LARGE SCALE GENOMIC DNA]</scope>
    <source>
        <strain evidence="3 4">IFM 0406</strain>
    </source>
</reference>
<dbReference type="STRING" id="455432.AWN90_00295"/>
<proteinExistence type="predicted"/>
<dbReference type="AlphaFoldDB" id="A0A164KCP1"/>
<comment type="caution">
    <text evidence="3">The sequence shown here is derived from an EMBL/GenBank/DDBJ whole genome shotgun (WGS) entry which is preliminary data.</text>
</comment>
<dbReference type="RefSeq" id="WP_067576624.1">
    <property type="nucleotide sequence ID" value="NZ_JABMCZ010000003.1"/>
</dbReference>
<feature type="transmembrane region" description="Helical" evidence="2">
    <location>
        <begin position="34"/>
        <end position="52"/>
    </location>
</feature>
<feature type="compositionally biased region" description="Low complexity" evidence="1">
    <location>
        <begin position="1"/>
        <end position="18"/>
    </location>
</feature>
<feature type="transmembrane region" description="Helical" evidence="2">
    <location>
        <begin position="58"/>
        <end position="76"/>
    </location>
</feature>
<dbReference type="Proteomes" id="UP000076512">
    <property type="component" value="Unassembled WGS sequence"/>
</dbReference>
<gene>
    <name evidence="3" type="ORF">AWN90_00295</name>
</gene>
<keyword evidence="2" id="KW-1133">Transmembrane helix</keyword>
<keyword evidence="4" id="KW-1185">Reference proteome</keyword>
<feature type="region of interest" description="Disordered" evidence="1">
    <location>
        <begin position="1"/>
        <end position="24"/>
    </location>
</feature>
<evidence type="ECO:0000313" key="3">
    <source>
        <dbReference type="EMBL" id="KZM71264.1"/>
    </source>
</evidence>
<dbReference type="EMBL" id="LWGR01000012">
    <property type="protein sequence ID" value="KZM71264.1"/>
    <property type="molecule type" value="Genomic_DNA"/>
</dbReference>